<dbReference type="PANTHER" id="PTHR12630:SF17">
    <property type="entry name" value="EXPRESSED PROTEIN"/>
    <property type="match status" value="1"/>
</dbReference>
<dbReference type="AlphaFoldDB" id="A0AAD5D5U0"/>
<dbReference type="EMBL" id="JAMZMK010002408">
    <property type="protein sequence ID" value="KAI7754838.1"/>
    <property type="molecule type" value="Genomic_DNA"/>
</dbReference>
<dbReference type="PANTHER" id="PTHR12630">
    <property type="entry name" value="N-LINKED OLIGOSACCHARIDE PROCESSING"/>
    <property type="match status" value="1"/>
</dbReference>
<organism evidence="3 4">
    <name type="scientific">Ambrosia artemisiifolia</name>
    <name type="common">Common ragweed</name>
    <dbReference type="NCBI Taxonomy" id="4212"/>
    <lineage>
        <taxon>Eukaryota</taxon>
        <taxon>Viridiplantae</taxon>
        <taxon>Streptophyta</taxon>
        <taxon>Embryophyta</taxon>
        <taxon>Tracheophyta</taxon>
        <taxon>Spermatophyta</taxon>
        <taxon>Magnoliopsida</taxon>
        <taxon>eudicotyledons</taxon>
        <taxon>Gunneridae</taxon>
        <taxon>Pentapetalae</taxon>
        <taxon>asterids</taxon>
        <taxon>campanulids</taxon>
        <taxon>Asterales</taxon>
        <taxon>Asteraceae</taxon>
        <taxon>Asteroideae</taxon>
        <taxon>Heliantheae alliance</taxon>
        <taxon>Heliantheae</taxon>
        <taxon>Ambrosia</taxon>
    </lineage>
</organism>
<evidence type="ECO:0000259" key="2">
    <source>
        <dbReference type="Pfam" id="PF12999"/>
    </source>
</evidence>
<keyword evidence="4" id="KW-1185">Reference proteome</keyword>
<dbReference type="Proteomes" id="UP001206925">
    <property type="component" value="Unassembled WGS sequence"/>
</dbReference>
<feature type="signal peptide" evidence="1">
    <location>
        <begin position="1"/>
        <end position="21"/>
    </location>
</feature>
<keyword evidence="1" id="KW-0732">Signal</keyword>
<comment type="caution">
    <text evidence="3">The sequence shown here is derived from an EMBL/GenBank/DDBJ whole genome shotgun (WGS) entry which is preliminary data.</text>
</comment>
<name>A0AAD5D5U0_AMBAR</name>
<accession>A0AAD5D5U0</accession>
<evidence type="ECO:0000256" key="1">
    <source>
        <dbReference type="SAM" id="SignalP"/>
    </source>
</evidence>
<evidence type="ECO:0000313" key="4">
    <source>
        <dbReference type="Proteomes" id="UP001206925"/>
    </source>
</evidence>
<reference evidence="3" key="1">
    <citation type="submission" date="2022-06" db="EMBL/GenBank/DDBJ databases">
        <title>Uncovering the hologenomic basis of an extraordinary plant invasion.</title>
        <authorList>
            <person name="Bieker V.C."/>
            <person name="Martin M.D."/>
            <person name="Gilbert T."/>
            <person name="Hodgins K."/>
            <person name="Battlay P."/>
            <person name="Petersen B."/>
            <person name="Wilson J."/>
        </authorList>
    </citation>
    <scope>NUCLEOTIDE SEQUENCE</scope>
    <source>
        <strain evidence="3">AA19_3_7</strain>
        <tissue evidence="3">Leaf</tissue>
    </source>
</reference>
<gene>
    <name evidence="3" type="ORF">M8C21_020841</name>
</gene>
<protein>
    <recommendedName>
        <fullName evidence="2">Glucosidase II beta subunit N-terminal domain-containing protein</fullName>
    </recommendedName>
</protein>
<dbReference type="GO" id="GO:0017177">
    <property type="term" value="C:glucosidase II complex"/>
    <property type="evidence" value="ECO:0007669"/>
    <property type="project" value="TreeGrafter"/>
</dbReference>
<feature type="domain" description="Glucosidase II beta subunit N-terminal" evidence="2">
    <location>
        <begin position="54"/>
        <end position="125"/>
    </location>
</feature>
<feature type="chain" id="PRO_5042170838" description="Glucosidase II beta subunit N-terminal domain-containing protein" evidence="1">
    <location>
        <begin position="22"/>
        <end position="251"/>
    </location>
</feature>
<dbReference type="GO" id="GO:0006491">
    <property type="term" value="P:N-glycan processing"/>
    <property type="evidence" value="ECO:0007669"/>
    <property type="project" value="TreeGrafter"/>
</dbReference>
<proteinExistence type="predicted"/>
<dbReference type="Pfam" id="PF12999">
    <property type="entry name" value="PRKCSH-like"/>
    <property type="match status" value="1"/>
</dbReference>
<dbReference type="InterPro" id="IPR039794">
    <property type="entry name" value="Gtb1-like"/>
</dbReference>
<evidence type="ECO:0000313" key="3">
    <source>
        <dbReference type="EMBL" id="KAI7754838.1"/>
    </source>
</evidence>
<dbReference type="InterPro" id="IPR028146">
    <property type="entry name" value="PRKCSH_N"/>
</dbReference>
<sequence length="251" mass="27595">MDTTNLLLVFNLCIFINLDSSFSYSSNVPIGIHPLDEKYFASDVISCKDGSNSFTRDRVNDDFCDCVDGTDEPGTNACPTAKFYCRNVGSSPRFLFSSRVNDQICDCCDGSDEHDGGVICPNTCVLGGHTEYKTVSYGSRVKRFGSRGTKQISVGLNGEDTIQKLQAWKCIQVYTFFALNGEFQCRSCPRFEGFDNRTGDSYRLFSLPLSVSSLLSASQFQEAQSSLMTGHLPIIVVLAKHLVENLGLGIS</sequence>